<dbReference type="Proteomes" id="UP000887578">
    <property type="component" value="Unplaced"/>
</dbReference>
<dbReference type="WBParaSite" id="PDA_v2.g14253.t1">
    <property type="protein sequence ID" value="PDA_v2.g14253.t1"/>
    <property type="gene ID" value="PDA_v2.g14253"/>
</dbReference>
<organism evidence="2 3">
    <name type="scientific">Panagrolaimus davidi</name>
    <dbReference type="NCBI Taxonomy" id="227884"/>
    <lineage>
        <taxon>Eukaryota</taxon>
        <taxon>Metazoa</taxon>
        <taxon>Ecdysozoa</taxon>
        <taxon>Nematoda</taxon>
        <taxon>Chromadorea</taxon>
        <taxon>Rhabditida</taxon>
        <taxon>Tylenchina</taxon>
        <taxon>Panagrolaimomorpha</taxon>
        <taxon>Panagrolaimoidea</taxon>
        <taxon>Panagrolaimidae</taxon>
        <taxon>Panagrolaimus</taxon>
    </lineage>
</organism>
<keyword evidence="1" id="KW-0812">Transmembrane</keyword>
<proteinExistence type="predicted"/>
<reference evidence="3" key="1">
    <citation type="submission" date="2022-11" db="UniProtKB">
        <authorList>
            <consortium name="WormBaseParasite"/>
        </authorList>
    </citation>
    <scope>IDENTIFICATION</scope>
</reference>
<evidence type="ECO:0000313" key="2">
    <source>
        <dbReference type="Proteomes" id="UP000887578"/>
    </source>
</evidence>
<keyword evidence="1" id="KW-0472">Membrane</keyword>
<name>A0A914P883_9BILA</name>
<feature type="transmembrane region" description="Helical" evidence="1">
    <location>
        <begin position="34"/>
        <end position="55"/>
    </location>
</feature>
<feature type="transmembrane region" description="Helical" evidence="1">
    <location>
        <begin position="95"/>
        <end position="123"/>
    </location>
</feature>
<evidence type="ECO:0000313" key="3">
    <source>
        <dbReference type="WBParaSite" id="PDA_v2.g14253.t1"/>
    </source>
</evidence>
<keyword evidence="1" id="KW-1133">Transmembrane helix</keyword>
<feature type="transmembrane region" description="Helical" evidence="1">
    <location>
        <begin position="175"/>
        <end position="199"/>
    </location>
</feature>
<sequence>MQICGTFCLVFQFSALQPFSWISSFGNRPGRVKLCYGTYLIGMVTILSIFIHLSVVDRSVFYHYAVQTNNQYIIELINNEPTWIGFSSAIKPTVIAFGIFVTVPDLCVASLAIFLTIKIWFIIEADKSRVTPLTLSIERNLYHTFLFRTANMVTFYTIPYFGIAASIFFEIQIPQLGIFFHSIICFHILIHGIGSILMIRPLRVYIFNKCLRKKILSLPSNHSSGSNTLPTTFTARSEKISLRI</sequence>
<dbReference type="AlphaFoldDB" id="A0A914P883"/>
<accession>A0A914P883</accession>
<evidence type="ECO:0000256" key="1">
    <source>
        <dbReference type="SAM" id="Phobius"/>
    </source>
</evidence>
<protein>
    <submittedName>
        <fullName evidence="3">Uncharacterized protein</fullName>
    </submittedName>
</protein>
<keyword evidence="2" id="KW-1185">Reference proteome</keyword>
<feature type="transmembrane region" description="Helical" evidence="1">
    <location>
        <begin position="144"/>
        <end position="169"/>
    </location>
</feature>